<organism evidence="1 2">
    <name type="scientific">Smallanthus sonchifolius</name>
    <dbReference type="NCBI Taxonomy" id="185202"/>
    <lineage>
        <taxon>Eukaryota</taxon>
        <taxon>Viridiplantae</taxon>
        <taxon>Streptophyta</taxon>
        <taxon>Embryophyta</taxon>
        <taxon>Tracheophyta</taxon>
        <taxon>Spermatophyta</taxon>
        <taxon>Magnoliopsida</taxon>
        <taxon>eudicotyledons</taxon>
        <taxon>Gunneridae</taxon>
        <taxon>Pentapetalae</taxon>
        <taxon>asterids</taxon>
        <taxon>campanulids</taxon>
        <taxon>Asterales</taxon>
        <taxon>Asteraceae</taxon>
        <taxon>Asteroideae</taxon>
        <taxon>Heliantheae alliance</taxon>
        <taxon>Millerieae</taxon>
        <taxon>Smallanthus</taxon>
    </lineage>
</organism>
<sequence>MKDHPTFSSLEFTTFPQTGRLCGLYRRSAAIFSDSASLSPNGPVADDALEKVHALLAHVFHTCLQSFVLWS</sequence>
<keyword evidence="2" id="KW-1185">Reference proteome</keyword>
<comment type="caution">
    <text evidence="1">The sequence shown here is derived from an EMBL/GenBank/DDBJ whole genome shotgun (WGS) entry which is preliminary data.</text>
</comment>
<evidence type="ECO:0000313" key="1">
    <source>
        <dbReference type="EMBL" id="KAI3800201.1"/>
    </source>
</evidence>
<dbReference type="EMBL" id="CM042028">
    <property type="protein sequence ID" value="KAI3800201.1"/>
    <property type="molecule type" value="Genomic_DNA"/>
</dbReference>
<protein>
    <submittedName>
        <fullName evidence="1">Uncharacterized protein</fullName>
    </submittedName>
</protein>
<gene>
    <name evidence="1" type="ORF">L1987_35511</name>
</gene>
<dbReference type="Proteomes" id="UP001056120">
    <property type="component" value="Linkage Group LG11"/>
</dbReference>
<reference evidence="1 2" key="2">
    <citation type="journal article" date="2022" name="Mol. Ecol. Resour.">
        <title>The genomes of chicory, endive, great burdock and yacon provide insights into Asteraceae paleo-polyploidization history and plant inulin production.</title>
        <authorList>
            <person name="Fan W."/>
            <person name="Wang S."/>
            <person name="Wang H."/>
            <person name="Wang A."/>
            <person name="Jiang F."/>
            <person name="Liu H."/>
            <person name="Zhao H."/>
            <person name="Xu D."/>
            <person name="Zhang Y."/>
        </authorList>
    </citation>
    <scope>NUCLEOTIDE SEQUENCE [LARGE SCALE GENOMIC DNA]</scope>
    <source>
        <strain evidence="2">cv. Yunnan</strain>
        <tissue evidence="1">Leaves</tissue>
    </source>
</reference>
<evidence type="ECO:0000313" key="2">
    <source>
        <dbReference type="Proteomes" id="UP001056120"/>
    </source>
</evidence>
<accession>A0ACB9HYA6</accession>
<proteinExistence type="predicted"/>
<name>A0ACB9HYA6_9ASTR</name>
<reference evidence="2" key="1">
    <citation type="journal article" date="2022" name="Mol. Ecol. Resour.">
        <title>The genomes of chicory, endive, great burdock and yacon provide insights into Asteraceae palaeo-polyploidization history and plant inulin production.</title>
        <authorList>
            <person name="Fan W."/>
            <person name="Wang S."/>
            <person name="Wang H."/>
            <person name="Wang A."/>
            <person name="Jiang F."/>
            <person name="Liu H."/>
            <person name="Zhao H."/>
            <person name="Xu D."/>
            <person name="Zhang Y."/>
        </authorList>
    </citation>
    <scope>NUCLEOTIDE SEQUENCE [LARGE SCALE GENOMIC DNA]</scope>
    <source>
        <strain evidence="2">cv. Yunnan</strain>
    </source>
</reference>